<keyword evidence="1" id="KW-0732">Signal</keyword>
<sequence>MIRIAVLFVALWALVSCAVPTTPVDEPQLDLGDFTLGHNIVVAPELVKGPLSREASAETWISSVKASIEARLGRYEGERLVHLGVHISGYVLAQPGVPLLLSPKSALGITVTAWDDRAGGKFNEEAKEIFVIETLTGASVIGSGMTMTAEEQMANLSYKVAKEIEEWLFENRACMTETPTAAELSECWRDNKDKRLEEARKAKEVQ</sequence>
<name>A0A1M6MBN1_9RHOB</name>
<feature type="signal peptide" evidence="1">
    <location>
        <begin position="1"/>
        <end position="18"/>
    </location>
</feature>
<dbReference type="STRING" id="1470563.SAMN05444000_11398"/>
<feature type="chain" id="PRO_5012816379" description="DUF4136 domain-containing protein" evidence="1">
    <location>
        <begin position="19"/>
        <end position="206"/>
    </location>
</feature>
<protein>
    <recommendedName>
        <fullName evidence="4">DUF4136 domain-containing protein</fullName>
    </recommendedName>
</protein>
<dbReference type="PROSITE" id="PS51257">
    <property type="entry name" value="PROKAR_LIPOPROTEIN"/>
    <property type="match status" value="1"/>
</dbReference>
<dbReference type="Proteomes" id="UP000183982">
    <property type="component" value="Unassembled WGS sequence"/>
</dbReference>
<keyword evidence="3" id="KW-1185">Reference proteome</keyword>
<dbReference type="AlphaFoldDB" id="A0A1M6MBN1"/>
<dbReference type="EMBL" id="FQZQ01000013">
    <property type="protein sequence ID" value="SHJ80918.1"/>
    <property type="molecule type" value="Genomic_DNA"/>
</dbReference>
<proteinExistence type="predicted"/>
<dbReference type="OrthoDB" id="7834608at2"/>
<evidence type="ECO:0000256" key="1">
    <source>
        <dbReference type="SAM" id="SignalP"/>
    </source>
</evidence>
<dbReference type="RefSeq" id="WP_073253103.1">
    <property type="nucleotide sequence ID" value="NZ_FQZQ01000013.1"/>
</dbReference>
<organism evidence="2 3">
    <name type="scientific">Shimia gijangensis</name>
    <dbReference type="NCBI Taxonomy" id="1470563"/>
    <lineage>
        <taxon>Bacteria</taxon>
        <taxon>Pseudomonadati</taxon>
        <taxon>Pseudomonadota</taxon>
        <taxon>Alphaproteobacteria</taxon>
        <taxon>Rhodobacterales</taxon>
        <taxon>Roseobacteraceae</taxon>
    </lineage>
</organism>
<reference evidence="3" key="1">
    <citation type="submission" date="2016-11" db="EMBL/GenBank/DDBJ databases">
        <authorList>
            <person name="Varghese N."/>
            <person name="Submissions S."/>
        </authorList>
    </citation>
    <scope>NUCLEOTIDE SEQUENCE [LARGE SCALE GENOMIC DNA]</scope>
    <source>
        <strain evidence="3">DSM 100564</strain>
    </source>
</reference>
<evidence type="ECO:0000313" key="2">
    <source>
        <dbReference type="EMBL" id="SHJ80918.1"/>
    </source>
</evidence>
<gene>
    <name evidence="2" type="ORF">SAMN05444000_11398</name>
</gene>
<evidence type="ECO:0008006" key="4">
    <source>
        <dbReference type="Google" id="ProtNLM"/>
    </source>
</evidence>
<accession>A0A1M6MBN1</accession>
<evidence type="ECO:0000313" key="3">
    <source>
        <dbReference type="Proteomes" id="UP000183982"/>
    </source>
</evidence>